<dbReference type="Pfam" id="PF12698">
    <property type="entry name" value="ABC2_membrane_3"/>
    <property type="match status" value="1"/>
</dbReference>
<dbReference type="EMBL" id="JACHHE010000003">
    <property type="protein sequence ID" value="MBB5180092.1"/>
    <property type="molecule type" value="Genomic_DNA"/>
</dbReference>
<comment type="similarity">
    <text evidence="2">Belongs to the ABC-2 integral membrane protein family.</text>
</comment>
<feature type="transmembrane region" description="Helical" evidence="8">
    <location>
        <begin position="318"/>
        <end position="336"/>
    </location>
</feature>
<organism evidence="10 11">
    <name type="scientific">Planococcus koreensis</name>
    <dbReference type="NCBI Taxonomy" id="112331"/>
    <lineage>
        <taxon>Bacteria</taxon>
        <taxon>Bacillati</taxon>
        <taxon>Bacillota</taxon>
        <taxon>Bacilli</taxon>
        <taxon>Bacillales</taxon>
        <taxon>Caryophanaceae</taxon>
        <taxon>Planococcus</taxon>
    </lineage>
</organism>
<sequence>MRILAIVKRIIKQLLRDRRTLALLFFAPLIILTLMYFFFNGETEELVLGTVNVDVWFTAALEESGVHVIPYEEAGRKTVIDDELDGLLLVSNGEMSLVLLNEEPSASKALSAQIRTAAMRLAAEPEGRPQEIVAQYIYGGEDTAFFDVLSPVLIGFFVFFFVFLISGIGLLKERTSGTLERLMATPIRKGELLAAYLAGFGLFAVVQTIIVVAFSILVLDVVVAGSVWHVIMINLALALVALSLGILLSTFAATEFQMVQFIPLVVVPQIFFAGIFPVEGLADWLQAIAKAMPIYYAAEALKAVMYKGLGFDAIKGELAALLAFAAVFITLNLLVLKSHRSL</sequence>
<keyword evidence="5 8" id="KW-0812">Transmembrane</keyword>
<evidence type="ECO:0000256" key="8">
    <source>
        <dbReference type="SAM" id="Phobius"/>
    </source>
</evidence>
<feature type="transmembrane region" description="Helical" evidence="8">
    <location>
        <begin position="231"/>
        <end position="254"/>
    </location>
</feature>
<evidence type="ECO:0000313" key="10">
    <source>
        <dbReference type="EMBL" id="MBB5180092.1"/>
    </source>
</evidence>
<dbReference type="GO" id="GO:0005886">
    <property type="term" value="C:plasma membrane"/>
    <property type="evidence" value="ECO:0007669"/>
    <property type="project" value="UniProtKB-SubCell"/>
</dbReference>
<keyword evidence="6 8" id="KW-1133">Transmembrane helix</keyword>
<evidence type="ECO:0000256" key="6">
    <source>
        <dbReference type="ARBA" id="ARBA00022989"/>
    </source>
</evidence>
<reference evidence="10 11" key="1">
    <citation type="submission" date="2020-08" db="EMBL/GenBank/DDBJ databases">
        <title>Genomic Encyclopedia of Type Strains, Phase IV (KMG-IV): sequencing the most valuable type-strain genomes for metagenomic binning, comparative biology and taxonomic classification.</title>
        <authorList>
            <person name="Goeker M."/>
        </authorList>
    </citation>
    <scope>NUCLEOTIDE SEQUENCE [LARGE SCALE GENOMIC DNA]</scope>
    <source>
        <strain evidence="10 11">DSM 15895</strain>
    </source>
</reference>
<keyword evidence="11" id="KW-1185">Reference proteome</keyword>
<dbReference type="GO" id="GO:0140359">
    <property type="term" value="F:ABC-type transporter activity"/>
    <property type="evidence" value="ECO:0007669"/>
    <property type="project" value="InterPro"/>
</dbReference>
<evidence type="ECO:0000256" key="7">
    <source>
        <dbReference type="ARBA" id="ARBA00023136"/>
    </source>
</evidence>
<evidence type="ECO:0000259" key="9">
    <source>
        <dbReference type="PROSITE" id="PS51012"/>
    </source>
</evidence>
<dbReference type="InterPro" id="IPR051449">
    <property type="entry name" value="ABC-2_transporter_component"/>
</dbReference>
<evidence type="ECO:0000256" key="2">
    <source>
        <dbReference type="ARBA" id="ARBA00007783"/>
    </source>
</evidence>
<evidence type="ECO:0000313" key="11">
    <source>
        <dbReference type="Proteomes" id="UP000525923"/>
    </source>
</evidence>
<keyword evidence="4" id="KW-1003">Cell membrane</keyword>
<protein>
    <submittedName>
        <fullName evidence="10">ABC-2 type transport system permease protein</fullName>
    </submittedName>
</protein>
<dbReference type="OrthoDB" id="9776218at2"/>
<evidence type="ECO:0000256" key="1">
    <source>
        <dbReference type="ARBA" id="ARBA00004651"/>
    </source>
</evidence>
<dbReference type="PROSITE" id="PS51012">
    <property type="entry name" value="ABC_TM2"/>
    <property type="match status" value="1"/>
</dbReference>
<feature type="transmembrane region" description="Helical" evidence="8">
    <location>
        <begin position="261"/>
        <end position="278"/>
    </location>
</feature>
<name>A0A7W8CTU4_9BACL</name>
<evidence type="ECO:0000256" key="3">
    <source>
        <dbReference type="ARBA" id="ARBA00022448"/>
    </source>
</evidence>
<dbReference type="InterPro" id="IPR047817">
    <property type="entry name" value="ABC2_TM_bact-type"/>
</dbReference>
<dbReference type="Proteomes" id="UP000525923">
    <property type="component" value="Unassembled WGS sequence"/>
</dbReference>
<feature type="transmembrane region" description="Helical" evidence="8">
    <location>
        <begin position="148"/>
        <end position="171"/>
    </location>
</feature>
<comment type="caution">
    <text evidence="10">The sequence shown here is derived from an EMBL/GenBank/DDBJ whole genome shotgun (WGS) entry which is preliminary data.</text>
</comment>
<accession>A0A7W8CTU4</accession>
<keyword evidence="3" id="KW-0813">Transport</keyword>
<feature type="transmembrane region" description="Helical" evidence="8">
    <location>
        <begin position="192"/>
        <end position="219"/>
    </location>
</feature>
<feature type="transmembrane region" description="Helical" evidence="8">
    <location>
        <begin position="21"/>
        <end position="39"/>
    </location>
</feature>
<dbReference type="InterPro" id="IPR013525">
    <property type="entry name" value="ABC2_TM"/>
</dbReference>
<comment type="subcellular location">
    <subcellularLocation>
        <location evidence="1">Cell membrane</location>
        <topology evidence="1">Multi-pass membrane protein</topology>
    </subcellularLocation>
</comment>
<evidence type="ECO:0000256" key="5">
    <source>
        <dbReference type="ARBA" id="ARBA00022692"/>
    </source>
</evidence>
<feature type="domain" description="ABC transmembrane type-2" evidence="9">
    <location>
        <begin position="95"/>
        <end position="339"/>
    </location>
</feature>
<evidence type="ECO:0000256" key="4">
    <source>
        <dbReference type="ARBA" id="ARBA00022475"/>
    </source>
</evidence>
<keyword evidence="7 8" id="KW-0472">Membrane</keyword>
<proteinExistence type="inferred from homology"/>
<dbReference type="PANTHER" id="PTHR30294:SF38">
    <property type="entry name" value="TRANSPORT PERMEASE PROTEIN"/>
    <property type="match status" value="1"/>
</dbReference>
<dbReference type="AlphaFoldDB" id="A0A7W8CTU4"/>
<dbReference type="RefSeq" id="WP_135501822.1">
    <property type="nucleotide sequence ID" value="NZ_JACHHE010000003.1"/>
</dbReference>
<dbReference type="PANTHER" id="PTHR30294">
    <property type="entry name" value="MEMBRANE COMPONENT OF ABC TRANSPORTER YHHJ-RELATED"/>
    <property type="match status" value="1"/>
</dbReference>
<gene>
    <name evidence="10" type="ORF">HNQ44_001516</name>
</gene>